<evidence type="ECO:0000313" key="2">
    <source>
        <dbReference type="EMBL" id="STO15689.1"/>
    </source>
</evidence>
<keyword evidence="2" id="KW-0378">Hydrolase</keyword>
<protein>
    <submittedName>
        <fullName evidence="2">Zn-dependent proteases</fullName>
    </submittedName>
</protein>
<accession>A0A8G2HRG2</accession>
<comment type="caution">
    <text evidence="2">The sequence shown here is derived from an EMBL/GenBank/DDBJ whole genome shotgun (WGS) entry which is preliminary data.</text>
</comment>
<dbReference type="Proteomes" id="UP000255284">
    <property type="component" value="Unassembled WGS sequence"/>
</dbReference>
<keyword evidence="1" id="KW-0812">Transmembrane</keyword>
<keyword evidence="2" id="KW-0645">Protease</keyword>
<feature type="transmembrane region" description="Helical" evidence="1">
    <location>
        <begin position="354"/>
        <end position="372"/>
    </location>
</feature>
<organism evidence="2 3">
    <name type="scientific">Mobiluncus mulieris</name>
    <dbReference type="NCBI Taxonomy" id="2052"/>
    <lineage>
        <taxon>Bacteria</taxon>
        <taxon>Bacillati</taxon>
        <taxon>Actinomycetota</taxon>
        <taxon>Actinomycetes</taxon>
        <taxon>Actinomycetales</taxon>
        <taxon>Actinomycetaceae</taxon>
        <taxon>Mobiluncus</taxon>
    </lineage>
</organism>
<dbReference type="RefSeq" id="WP_252865110.1">
    <property type="nucleotide sequence ID" value="NZ_JACHMA010000001.1"/>
</dbReference>
<gene>
    <name evidence="2" type="ORF">NCTC11819_00231</name>
</gene>
<dbReference type="EMBL" id="UGGQ01000006">
    <property type="protein sequence ID" value="STO15689.1"/>
    <property type="molecule type" value="Genomic_DNA"/>
</dbReference>
<evidence type="ECO:0000256" key="1">
    <source>
        <dbReference type="SAM" id="Phobius"/>
    </source>
</evidence>
<keyword evidence="1" id="KW-1133">Transmembrane helix</keyword>
<name>A0A8G2HRG2_9ACTO</name>
<dbReference type="GO" id="GO:0006508">
    <property type="term" value="P:proteolysis"/>
    <property type="evidence" value="ECO:0007669"/>
    <property type="project" value="UniProtKB-KW"/>
</dbReference>
<sequence>MAAQLHVPPGLELTKPDCSDNPWIVSVNGGVPSRLSPDLARVLQWFQQGQPGGSPQFSGEPLDRENLEVATTMLENAGLLTRMPYHVSDNVKTTRKSRVHFNSLFSIQIDILNQPGHFAWLQHFAKRGFLLWAAALNVLLGLLGIFLVLVNRDAFFTAMSTPQEPLTLLALYMCMVVGISIHEFAHGTALMYFGGKVRRIGVMLFYLSPAFFCDVTEAWKLPHNWQRTMVALAGVVTTFGISGLSCLIFVLTGREYAFLALLTTAFYAASVLNLAPFIKLDGYIALMTFLDQPNLRDKTMQEWKTALVYFVTGSWGKLRRLGLLRVVFGLACSGTPLGMLLLMAYRQDNDNTGIIGQVIGAALVWGALFLMLRGIIQIAKETRQEHKPIWSRFIVVGATALVLIPLGFAPVPLRQTGAYWTEGDSTYTNLVAPRFTGKTVELKRAGLLATETVGAGRISKQKTQSAQPMQALSPTIKVSGVLPPQPAKLLENIETIGGNPVGLLVAEMGEIPLGTWITQTATLDWLQSNQQRLPEQNNHINTKGGEKMKTNSFTVDKLETLETLRF</sequence>
<dbReference type="GeneID" id="61167502"/>
<keyword evidence="1" id="KW-0472">Membrane</keyword>
<feature type="transmembrane region" description="Helical" evidence="1">
    <location>
        <begin position="393"/>
        <end position="413"/>
    </location>
</feature>
<dbReference type="AlphaFoldDB" id="A0A8G2HRG2"/>
<feature type="transmembrane region" description="Helical" evidence="1">
    <location>
        <begin position="170"/>
        <end position="193"/>
    </location>
</feature>
<feature type="transmembrane region" description="Helical" evidence="1">
    <location>
        <begin position="256"/>
        <end position="278"/>
    </location>
</feature>
<feature type="transmembrane region" description="Helical" evidence="1">
    <location>
        <begin position="129"/>
        <end position="150"/>
    </location>
</feature>
<dbReference type="GO" id="GO:0008233">
    <property type="term" value="F:peptidase activity"/>
    <property type="evidence" value="ECO:0007669"/>
    <property type="project" value="UniProtKB-KW"/>
</dbReference>
<proteinExistence type="predicted"/>
<reference evidence="2 3" key="1">
    <citation type="submission" date="2018-06" db="EMBL/GenBank/DDBJ databases">
        <authorList>
            <consortium name="Pathogen Informatics"/>
            <person name="Doyle S."/>
        </authorList>
    </citation>
    <scope>NUCLEOTIDE SEQUENCE [LARGE SCALE GENOMIC DNA]</scope>
    <source>
        <strain evidence="2 3">NCTC11819</strain>
    </source>
</reference>
<feature type="transmembrane region" description="Helical" evidence="1">
    <location>
        <begin position="323"/>
        <end position="342"/>
    </location>
</feature>
<evidence type="ECO:0000313" key="3">
    <source>
        <dbReference type="Proteomes" id="UP000255284"/>
    </source>
</evidence>
<feature type="transmembrane region" description="Helical" evidence="1">
    <location>
        <begin position="229"/>
        <end position="250"/>
    </location>
</feature>